<gene>
    <name evidence="2" type="ORF">O181_060496</name>
</gene>
<feature type="compositionally biased region" description="Acidic residues" evidence="1">
    <location>
        <begin position="88"/>
        <end position="105"/>
    </location>
</feature>
<feature type="compositionally biased region" description="Basic and acidic residues" evidence="1">
    <location>
        <begin position="38"/>
        <end position="61"/>
    </location>
</feature>
<reference evidence="2" key="1">
    <citation type="submission" date="2021-03" db="EMBL/GenBank/DDBJ databases">
        <title>Draft genome sequence of rust myrtle Austropuccinia psidii MF-1, a brazilian biotype.</title>
        <authorList>
            <person name="Quecine M.C."/>
            <person name="Pachon D.M.R."/>
            <person name="Bonatelli M.L."/>
            <person name="Correr F.H."/>
            <person name="Franceschini L.M."/>
            <person name="Leite T.F."/>
            <person name="Margarido G.R.A."/>
            <person name="Almeida C.A."/>
            <person name="Ferrarezi J.A."/>
            <person name="Labate C.A."/>
        </authorList>
    </citation>
    <scope>NUCLEOTIDE SEQUENCE</scope>
    <source>
        <strain evidence="2">MF-1</strain>
    </source>
</reference>
<keyword evidence="3" id="KW-1185">Reference proteome</keyword>
<dbReference type="Proteomes" id="UP000765509">
    <property type="component" value="Unassembled WGS sequence"/>
</dbReference>
<organism evidence="2 3">
    <name type="scientific">Austropuccinia psidii MF-1</name>
    <dbReference type="NCBI Taxonomy" id="1389203"/>
    <lineage>
        <taxon>Eukaryota</taxon>
        <taxon>Fungi</taxon>
        <taxon>Dikarya</taxon>
        <taxon>Basidiomycota</taxon>
        <taxon>Pucciniomycotina</taxon>
        <taxon>Pucciniomycetes</taxon>
        <taxon>Pucciniales</taxon>
        <taxon>Sphaerophragmiaceae</taxon>
        <taxon>Austropuccinia</taxon>
    </lineage>
</organism>
<sequence length="143" mass="15209">MPVQHSPPARHTRSQARSQAVLTPNPRAPLDGSTSVHQLRDHLDKGKNLEGEASSRKEGRGTRKSSSFSGVVGGFPGIISTNFKGPGEDGEEEEENSGEEEDSDGTEGSPSPVGESQRTEGQTTSQSNKPASHQSEPFLLTIM</sequence>
<dbReference type="EMBL" id="AVOT02028339">
    <property type="protein sequence ID" value="MBW0520781.1"/>
    <property type="molecule type" value="Genomic_DNA"/>
</dbReference>
<feature type="compositionally biased region" description="Polar residues" evidence="1">
    <location>
        <begin position="114"/>
        <end position="135"/>
    </location>
</feature>
<name>A0A9Q3HWN9_9BASI</name>
<evidence type="ECO:0000256" key="1">
    <source>
        <dbReference type="SAM" id="MobiDB-lite"/>
    </source>
</evidence>
<accession>A0A9Q3HWN9</accession>
<evidence type="ECO:0000313" key="2">
    <source>
        <dbReference type="EMBL" id="MBW0520781.1"/>
    </source>
</evidence>
<dbReference type="AlphaFoldDB" id="A0A9Q3HWN9"/>
<comment type="caution">
    <text evidence="2">The sequence shown here is derived from an EMBL/GenBank/DDBJ whole genome shotgun (WGS) entry which is preliminary data.</text>
</comment>
<protein>
    <submittedName>
        <fullName evidence="2">Uncharacterized protein</fullName>
    </submittedName>
</protein>
<evidence type="ECO:0000313" key="3">
    <source>
        <dbReference type="Proteomes" id="UP000765509"/>
    </source>
</evidence>
<feature type="region of interest" description="Disordered" evidence="1">
    <location>
        <begin position="1"/>
        <end position="143"/>
    </location>
</feature>
<proteinExistence type="predicted"/>